<dbReference type="Pfam" id="PF13740">
    <property type="entry name" value="ACT_6"/>
    <property type="match status" value="1"/>
</dbReference>
<evidence type="ECO:0000313" key="3">
    <source>
        <dbReference type="EMBL" id="AKH21633.1"/>
    </source>
</evidence>
<protein>
    <recommendedName>
        <fullName evidence="1">Glycine cleavage system transcriptional repressor</fullName>
    </recommendedName>
</protein>
<dbReference type="PATRIC" id="fig|1543721.4.peg.3329"/>
<dbReference type="FunFam" id="3.30.70.260:FF:000005">
    <property type="entry name" value="Glycine cleavage system transcriptional repressor"/>
    <property type="match status" value="1"/>
</dbReference>
<dbReference type="Proteomes" id="UP000034410">
    <property type="component" value="Chromosome"/>
</dbReference>
<keyword evidence="1" id="KW-0963">Cytoplasm</keyword>
<feature type="domain" description="ACT" evidence="2">
    <location>
        <begin position="8"/>
        <end position="84"/>
    </location>
</feature>
<dbReference type="OrthoDB" id="5814713at2"/>
<dbReference type="PANTHER" id="PTHR34875">
    <property type="entry name" value="UPF0237 PROTEIN MJ1558"/>
    <property type="match status" value="1"/>
</dbReference>
<dbReference type="PANTHER" id="PTHR34875:SF5">
    <property type="entry name" value="GLYCINE CLEAVAGE SYSTEM TRANSCRIPTIONAL REPRESSOR"/>
    <property type="match status" value="1"/>
</dbReference>
<dbReference type="KEGG" id="seds:AAY24_16125"/>
<dbReference type="CDD" id="cd04893">
    <property type="entry name" value="ACT_GcvR_1"/>
    <property type="match status" value="1"/>
</dbReference>
<dbReference type="InterPro" id="IPR002912">
    <property type="entry name" value="ACT_dom"/>
</dbReference>
<dbReference type="AlphaFoldDB" id="A0A0F7K3X6"/>
<dbReference type="InterPro" id="IPR016867">
    <property type="entry name" value="GcvR"/>
</dbReference>
<evidence type="ECO:0000256" key="1">
    <source>
        <dbReference type="PIRNR" id="PIRNR028103"/>
    </source>
</evidence>
<dbReference type="InterPro" id="IPR050990">
    <property type="entry name" value="UPF0237/GcvR_regulator"/>
</dbReference>
<keyword evidence="1" id="KW-0804">Transcription</keyword>
<dbReference type="InterPro" id="IPR045865">
    <property type="entry name" value="ACT-like_dom_sf"/>
</dbReference>
<comment type="subcellular location">
    <subcellularLocation>
        <location evidence="1">Cytoplasm</location>
    </subcellularLocation>
</comment>
<keyword evidence="4" id="KW-1185">Reference proteome</keyword>
<evidence type="ECO:0000313" key="4">
    <source>
        <dbReference type="Proteomes" id="UP000034410"/>
    </source>
</evidence>
<dbReference type="SUPFAM" id="SSF55021">
    <property type="entry name" value="ACT-like"/>
    <property type="match status" value="2"/>
</dbReference>
<name>A0A0F7K3X6_9GAMM</name>
<dbReference type="Gene3D" id="3.30.70.260">
    <property type="match status" value="2"/>
</dbReference>
<dbReference type="GO" id="GO:0006355">
    <property type="term" value="P:regulation of DNA-templated transcription"/>
    <property type="evidence" value="ECO:0007669"/>
    <property type="project" value="UniProtKB-UniRule"/>
</dbReference>
<dbReference type="CDD" id="cd04869">
    <property type="entry name" value="ACT_GcvR_2"/>
    <property type="match status" value="1"/>
</dbReference>
<dbReference type="RefSeq" id="WP_046860554.1">
    <property type="nucleotide sequence ID" value="NZ_CP011412.1"/>
</dbReference>
<keyword evidence="1" id="KW-0678">Repressor</keyword>
<proteinExistence type="predicted"/>
<dbReference type="PIRSF" id="PIRSF028103">
    <property type="entry name" value="GcvR"/>
    <property type="match status" value="1"/>
</dbReference>
<feature type="domain" description="ACT" evidence="2">
    <location>
        <begin position="95"/>
        <end position="174"/>
    </location>
</feature>
<accession>A0A0F7K3X6</accession>
<dbReference type="GO" id="GO:0005737">
    <property type="term" value="C:cytoplasm"/>
    <property type="evidence" value="ECO:0007669"/>
    <property type="project" value="UniProtKB-SubCell"/>
</dbReference>
<dbReference type="PROSITE" id="PS51671">
    <property type="entry name" value="ACT"/>
    <property type="match status" value="2"/>
</dbReference>
<organism evidence="3 4">
    <name type="scientific">Sedimenticola thiotaurini</name>
    <dbReference type="NCBI Taxonomy" id="1543721"/>
    <lineage>
        <taxon>Bacteria</taxon>
        <taxon>Pseudomonadati</taxon>
        <taxon>Pseudomonadota</taxon>
        <taxon>Gammaproteobacteria</taxon>
        <taxon>Chromatiales</taxon>
        <taxon>Sedimenticolaceae</taxon>
        <taxon>Sedimenticola</taxon>
    </lineage>
</organism>
<dbReference type="EMBL" id="CP011412">
    <property type="protein sequence ID" value="AKH21633.1"/>
    <property type="molecule type" value="Genomic_DNA"/>
</dbReference>
<sequence length="178" mass="19552">MSTQNYLVISALGKDRPGIVDELSKAILNIGCNIADSRMTVLGGEFAILLMVEGNWNTLGKLEEAIPALEQQLDLTIIVKRTEARDSTARALPYVVDVVSLDHPGIVHQLANFFSQRKINIEDMATTSYAAPHTGTVMFSVHMTVGIPADLHIATLRDDFMEFCDTINLDAIIEPAQR</sequence>
<evidence type="ECO:0000259" key="2">
    <source>
        <dbReference type="PROSITE" id="PS51671"/>
    </source>
</evidence>
<reference evidence="3 4" key="1">
    <citation type="journal article" date="2015" name="Genome Announc.">
        <title>Complete Genome Sequence of Sedimenticola thiotaurini Strain SIP-G1, a Polyphosphate- and Polyhydroxyalkanoate-Accumulating Sulfur-Oxidizing Gammaproteobacterium Isolated from Salt Marsh Sediments.</title>
        <authorList>
            <person name="Flood B.E."/>
            <person name="Jones D.S."/>
            <person name="Bailey J.V."/>
        </authorList>
    </citation>
    <scope>NUCLEOTIDE SEQUENCE [LARGE SCALE GENOMIC DNA]</scope>
    <source>
        <strain evidence="3 4">SIP-G1</strain>
    </source>
</reference>
<gene>
    <name evidence="3" type="ORF">AAY24_16125</name>
</gene>